<keyword evidence="1" id="KW-0812">Transmembrane</keyword>
<evidence type="ECO:0008006" key="4">
    <source>
        <dbReference type="Google" id="ProtNLM"/>
    </source>
</evidence>
<evidence type="ECO:0000256" key="1">
    <source>
        <dbReference type="SAM" id="Phobius"/>
    </source>
</evidence>
<proteinExistence type="predicted"/>
<keyword evidence="1" id="KW-1133">Transmembrane helix</keyword>
<feature type="transmembrane region" description="Helical" evidence="1">
    <location>
        <begin position="250"/>
        <end position="269"/>
    </location>
</feature>
<dbReference type="Pfam" id="PF12420">
    <property type="entry name" value="DUF3671"/>
    <property type="match status" value="1"/>
</dbReference>
<gene>
    <name evidence="2" type="ORF">PVBG_06185</name>
</gene>
<reference evidence="2 3" key="1">
    <citation type="submission" date="2011-08" db="EMBL/GenBank/DDBJ databases">
        <title>The Genome Sequence of Plasmodium vivax Brazil I.</title>
        <authorList>
            <consortium name="The Broad Institute Genome Sequencing Platform"/>
            <consortium name="The Broad Institute Genome Sequencing Center for Infectious Disease"/>
            <person name="Neafsey D."/>
            <person name="Carlton J."/>
            <person name="Barnwell J."/>
            <person name="Collins W."/>
            <person name="Escalante A."/>
            <person name="Mullikin J."/>
            <person name="Saul A."/>
            <person name="Guigo R."/>
            <person name="Camara F."/>
            <person name="Young S.K."/>
            <person name="Zeng Q."/>
            <person name="Gargeya S."/>
            <person name="Fitzgerald M."/>
            <person name="Haas B."/>
            <person name="Abouelleil A."/>
            <person name="Alvarado L."/>
            <person name="Arachchi H.M."/>
            <person name="Berlin A."/>
            <person name="Brown A."/>
            <person name="Chapman S.B."/>
            <person name="Chen Z."/>
            <person name="Dunbar C."/>
            <person name="Freedman E."/>
            <person name="Gearin G."/>
            <person name="Gellesch M."/>
            <person name="Goldberg J."/>
            <person name="Griggs A."/>
            <person name="Gujja S."/>
            <person name="Heiman D."/>
            <person name="Howarth C."/>
            <person name="Larson L."/>
            <person name="Lui A."/>
            <person name="MacDonald P.J.P."/>
            <person name="Montmayeur A."/>
            <person name="Murphy C."/>
            <person name="Neiman D."/>
            <person name="Pearson M."/>
            <person name="Priest M."/>
            <person name="Roberts A."/>
            <person name="Saif S."/>
            <person name="Shea T."/>
            <person name="Shenoy N."/>
            <person name="Sisk P."/>
            <person name="Stolte C."/>
            <person name="Sykes S."/>
            <person name="Wortman J."/>
            <person name="Nusbaum C."/>
            <person name="Birren B."/>
        </authorList>
    </citation>
    <scope>NUCLEOTIDE SEQUENCE [LARGE SCALE GENOMIC DNA]</scope>
    <source>
        <strain evidence="2 3">Brazil I</strain>
    </source>
</reference>
<accession>A0A0J9SZG4</accession>
<dbReference type="Proteomes" id="UP000053327">
    <property type="component" value="Unassembled WGS sequence"/>
</dbReference>
<feature type="transmembrane region" description="Helical" evidence="1">
    <location>
        <begin position="170"/>
        <end position="191"/>
    </location>
</feature>
<feature type="transmembrane region" description="Helical" evidence="1">
    <location>
        <begin position="16"/>
        <end position="36"/>
    </location>
</feature>
<protein>
    <recommendedName>
        <fullName evidence="4">Variable surface protein Vir35</fullName>
    </recommendedName>
</protein>
<keyword evidence="1" id="KW-0472">Membrane</keyword>
<evidence type="ECO:0000313" key="3">
    <source>
        <dbReference type="Proteomes" id="UP000053327"/>
    </source>
</evidence>
<sequence length="300" mass="35988">MFFIDNIITIKTLKSIIIILIKGYIVHKCFILYLQLLNSNHLYSKSLEIKYEHDRLLNIRCSRLLAKHVLKNDSYKTQSRPKYSSSVINKNIINEAENKSKYSQIKKTDVNYLDLYRKDYKYRYSKKKGISKLDCYYENKLFNKFNNIFEISEYMRNNNKFYNKKIYNKYMIRIIIFAFIPLIGLIFPFFFSKYNPLIENWCYSSCCYKHDNTLAKFDKFVESAIAHTGKQRYLTYISKDTLGTIEMANFVFLILSIIIVIFVLLYIFLKFIKYTRLKDGKGKTDLKDFYHFCKELITAK</sequence>
<dbReference type="EMBL" id="KQ234763">
    <property type="protein sequence ID" value="KMZ88525.1"/>
    <property type="molecule type" value="Genomic_DNA"/>
</dbReference>
<dbReference type="AlphaFoldDB" id="A0A0J9SZG4"/>
<evidence type="ECO:0000313" key="2">
    <source>
        <dbReference type="EMBL" id="KMZ88525.1"/>
    </source>
</evidence>
<organism evidence="2 3">
    <name type="scientific">Plasmodium vivax (strain Brazil I)</name>
    <dbReference type="NCBI Taxonomy" id="1033975"/>
    <lineage>
        <taxon>Eukaryota</taxon>
        <taxon>Sar</taxon>
        <taxon>Alveolata</taxon>
        <taxon>Apicomplexa</taxon>
        <taxon>Aconoidasida</taxon>
        <taxon>Haemosporida</taxon>
        <taxon>Plasmodiidae</taxon>
        <taxon>Plasmodium</taxon>
        <taxon>Plasmodium (Plasmodium)</taxon>
    </lineage>
</organism>
<dbReference type="InterPro" id="IPR022139">
    <property type="entry name" value="Fam-L/Fam-M-like_plasmodium"/>
</dbReference>
<name>A0A0J9SZG4_PLAV1</name>